<proteinExistence type="predicted"/>
<evidence type="ECO:0000313" key="1">
    <source>
        <dbReference type="EMBL" id="CAF2071933.1"/>
    </source>
</evidence>
<dbReference type="AlphaFoldDB" id="A0A816RFL9"/>
<gene>
    <name evidence="1" type="ORF">DARMORV10_C01P22110.1</name>
</gene>
<dbReference type="Proteomes" id="UP001295469">
    <property type="component" value="Chromosome C01"/>
</dbReference>
<sequence>MQHKQGHPMVEDLAVGARRNSMLELDEAVVRGGDKTQKRLGARDDNQGPGPRAWTAGLARKGLLQSGIGPPFVTFRQGKRSGFVGISLLQFGKCFLRSSLRRGERSPGFLPFPCLASRIGRGFALGSREVIDFFYRFVHGGPMAVWLSSFCDSMSATSSRMVGLSSMAFSNFRFGGCSLFVVLSHLLCPAISASSEVSSSQSFFVGHSSLSSSPAFPVEAQWRPESGSGVRYGWCLFAACFVRIRCSGLQVVRVLDLCFPWRLVLFARLWLCWCLAEERIIGQANFYRVPTLGFTVASPSAASGLCRPESV</sequence>
<dbReference type="EMBL" id="HG994365">
    <property type="protein sequence ID" value="CAF2071933.1"/>
    <property type="molecule type" value="Genomic_DNA"/>
</dbReference>
<protein>
    <submittedName>
        <fullName evidence="1">(rape) hypothetical protein</fullName>
    </submittedName>
</protein>
<organism evidence="1">
    <name type="scientific">Brassica napus</name>
    <name type="common">Rape</name>
    <dbReference type="NCBI Taxonomy" id="3708"/>
    <lineage>
        <taxon>Eukaryota</taxon>
        <taxon>Viridiplantae</taxon>
        <taxon>Streptophyta</taxon>
        <taxon>Embryophyta</taxon>
        <taxon>Tracheophyta</taxon>
        <taxon>Spermatophyta</taxon>
        <taxon>Magnoliopsida</taxon>
        <taxon>eudicotyledons</taxon>
        <taxon>Gunneridae</taxon>
        <taxon>Pentapetalae</taxon>
        <taxon>rosids</taxon>
        <taxon>malvids</taxon>
        <taxon>Brassicales</taxon>
        <taxon>Brassicaceae</taxon>
        <taxon>Brassiceae</taxon>
        <taxon>Brassica</taxon>
    </lineage>
</organism>
<reference evidence="1" key="1">
    <citation type="submission" date="2021-01" db="EMBL/GenBank/DDBJ databases">
        <authorList>
            <consortium name="Genoscope - CEA"/>
            <person name="William W."/>
        </authorList>
    </citation>
    <scope>NUCLEOTIDE SEQUENCE</scope>
</reference>
<name>A0A816RFL9_BRANA</name>
<accession>A0A816RFL9</accession>